<gene>
    <name evidence="10" type="ordered locus">Mahau_1700</name>
</gene>
<accession>F4A047</accession>
<keyword evidence="7 10" id="KW-0012">Acyltransferase</keyword>
<evidence type="ECO:0000256" key="2">
    <source>
        <dbReference type="ARBA" id="ARBA00004989"/>
    </source>
</evidence>
<dbReference type="Gene3D" id="3.40.50.10750">
    <property type="entry name" value="Isocitrate/Isopropylmalate dehydrogenase-like"/>
    <property type="match status" value="1"/>
</dbReference>
<evidence type="ECO:0000256" key="8">
    <source>
        <dbReference type="ARBA" id="ARBA00031108"/>
    </source>
</evidence>
<feature type="domain" description="Phosphate acetyl/butaryl transferase" evidence="9">
    <location>
        <begin position="3"/>
        <end position="324"/>
    </location>
</feature>
<evidence type="ECO:0000256" key="5">
    <source>
        <dbReference type="ARBA" id="ARBA00021528"/>
    </source>
</evidence>
<dbReference type="NCBIfam" id="NF007233">
    <property type="entry name" value="PRK09653.1"/>
    <property type="match status" value="1"/>
</dbReference>
<dbReference type="RefSeq" id="WP_013781309.1">
    <property type="nucleotide sequence ID" value="NC_015520.1"/>
</dbReference>
<organism evidence="10 11">
    <name type="scientific">Mahella australiensis (strain DSM 15567 / CIP 107919 / 50-1 BON)</name>
    <dbReference type="NCBI Taxonomy" id="697281"/>
    <lineage>
        <taxon>Bacteria</taxon>
        <taxon>Bacillati</taxon>
        <taxon>Bacillota</taxon>
        <taxon>Clostridia</taxon>
        <taxon>Thermoanaerobacterales</taxon>
        <taxon>Thermoanaerobacterales Family IV. Incertae Sedis</taxon>
        <taxon>Mahella</taxon>
    </lineage>
</organism>
<keyword evidence="6 10" id="KW-0808">Transferase</keyword>
<comment type="pathway">
    <text evidence="2">Metabolic intermediate biosynthesis; acetyl-CoA biosynthesis; acetyl-CoA from acetate: step 2/2.</text>
</comment>
<evidence type="ECO:0000313" key="10">
    <source>
        <dbReference type="EMBL" id="AEE96881.1"/>
    </source>
</evidence>
<evidence type="ECO:0000256" key="7">
    <source>
        <dbReference type="ARBA" id="ARBA00023315"/>
    </source>
</evidence>
<evidence type="ECO:0000256" key="3">
    <source>
        <dbReference type="ARBA" id="ARBA00005656"/>
    </source>
</evidence>
<dbReference type="STRING" id="697281.Mahau_1700"/>
<keyword evidence="11" id="KW-1185">Reference proteome</keyword>
<evidence type="ECO:0000256" key="4">
    <source>
        <dbReference type="ARBA" id="ARBA00012707"/>
    </source>
</evidence>
<dbReference type="Gene3D" id="3.40.50.10950">
    <property type="match status" value="1"/>
</dbReference>
<dbReference type="InterPro" id="IPR042112">
    <property type="entry name" value="P_AcTrfase_dom2"/>
</dbReference>
<dbReference type="InterPro" id="IPR002505">
    <property type="entry name" value="PTA_PTB"/>
</dbReference>
<evidence type="ECO:0000313" key="11">
    <source>
        <dbReference type="Proteomes" id="UP000008457"/>
    </source>
</evidence>
<dbReference type="EMBL" id="CP002360">
    <property type="protein sequence ID" value="AEE96881.1"/>
    <property type="molecule type" value="Genomic_DNA"/>
</dbReference>
<evidence type="ECO:0000256" key="1">
    <source>
        <dbReference type="ARBA" id="ARBA00000705"/>
    </source>
</evidence>
<reference evidence="10 11" key="2">
    <citation type="journal article" date="2011" name="Stand. Genomic Sci.">
        <title>Complete genome sequence of Mahella australiensis type strain (50-1 BON).</title>
        <authorList>
            <person name="Sikorski J."/>
            <person name="Teshima H."/>
            <person name="Nolan M."/>
            <person name="Lucas S."/>
            <person name="Hammon N."/>
            <person name="Deshpande S."/>
            <person name="Cheng J.F."/>
            <person name="Pitluck S."/>
            <person name="Liolios K."/>
            <person name="Pagani I."/>
            <person name="Ivanova N."/>
            <person name="Huntemann M."/>
            <person name="Mavromatis K."/>
            <person name="Ovchinikova G."/>
            <person name="Pati A."/>
            <person name="Tapia R."/>
            <person name="Han C."/>
            <person name="Goodwin L."/>
            <person name="Chen A."/>
            <person name="Palaniappan K."/>
            <person name="Land M."/>
            <person name="Hauser L."/>
            <person name="Ngatchou-Djao O.D."/>
            <person name="Rohde M."/>
            <person name="Pukall R."/>
            <person name="Spring S."/>
            <person name="Abt B."/>
            <person name="Goker M."/>
            <person name="Detter J.C."/>
            <person name="Woyke T."/>
            <person name="Bristow J."/>
            <person name="Markowitz V."/>
            <person name="Hugenholtz P."/>
            <person name="Eisen J.A."/>
            <person name="Kyrpides N.C."/>
            <person name="Klenk H.P."/>
            <person name="Lapidus A."/>
        </authorList>
    </citation>
    <scope>NUCLEOTIDE SEQUENCE [LARGE SCALE GENOMIC DNA]</scope>
    <source>
        <strain evidence="11">DSM 15567 / CIP 107919 / 50-1 BON</strain>
    </source>
</reference>
<comment type="similarity">
    <text evidence="3">Belongs to the phosphate acetyltransferase and butyryltransferase family.</text>
</comment>
<dbReference type="Proteomes" id="UP000008457">
    <property type="component" value="Chromosome"/>
</dbReference>
<protein>
    <recommendedName>
        <fullName evidence="5">Phosphate acetyltransferase</fullName>
        <ecNumber evidence="4">2.3.1.8</ecNumber>
    </recommendedName>
    <alternativeName>
        <fullName evidence="8">Phosphotransacetylase</fullName>
    </alternativeName>
</protein>
<dbReference type="eggNOG" id="COG0280">
    <property type="taxonomic scope" value="Bacteria"/>
</dbReference>
<proteinExistence type="inferred from homology"/>
<dbReference type="InterPro" id="IPR004614">
    <property type="entry name" value="P_AcTrfase"/>
</dbReference>
<dbReference type="PIRSF" id="PIRSF000428">
    <property type="entry name" value="P_Ac_trans"/>
    <property type="match status" value="1"/>
</dbReference>
<name>F4A047_MAHA5</name>
<dbReference type="HOGENOM" id="CLU_019723_0_1_9"/>
<evidence type="ECO:0000259" key="9">
    <source>
        <dbReference type="Pfam" id="PF01515"/>
    </source>
</evidence>
<evidence type="ECO:0000256" key="6">
    <source>
        <dbReference type="ARBA" id="ARBA00022679"/>
    </source>
</evidence>
<dbReference type="OrthoDB" id="9805787at2"/>
<dbReference type="KEGG" id="mas:Mahau_1700"/>
<dbReference type="GO" id="GO:0008959">
    <property type="term" value="F:phosphate acetyltransferase activity"/>
    <property type="evidence" value="ECO:0007669"/>
    <property type="project" value="UniProtKB-EC"/>
</dbReference>
<sequence length="328" mass="34644">MSVLESIKEKAKASKRCIVLAEGTEKRTLKAAESILKEGIAELIMLGDEDEFKKSAPSSVLDGVTFRDPSNSPDTERLAQELYELRKNKGVTIEKARQLVLDPLYYGVMLVKMGQADGMVAGAIHSTPDVLRPALQIIKTAPGIALVSGCFLMEVPNSSYGHDGVFIFADCGVNPNPNAEELAHIAVTSANTFKNLVGAEPRVAMLSFSTKGSAQHELVDKVVQATQIAKQLAPDIALDGELQVDAALVESVAELKAPGSPVGGKANVLIFPDLQAGNIGYKLVERLAGATAVGPICQGIAKPVNDLSRGCKPEDIVDAVAITAVQSM</sequence>
<comment type="catalytic activity">
    <reaction evidence="1">
        <text>acetyl-CoA + phosphate = acetyl phosphate + CoA</text>
        <dbReference type="Rhea" id="RHEA:19521"/>
        <dbReference type="ChEBI" id="CHEBI:22191"/>
        <dbReference type="ChEBI" id="CHEBI:43474"/>
        <dbReference type="ChEBI" id="CHEBI:57287"/>
        <dbReference type="ChEBI" id="CHEBI:57288"/>
        <dbReference type="EC" id="2.3.1.8"/>
    </reaction>
</comment>
<dbReference type="EC" id="2.3.1.8" evidence="4"/>
<dbReference type="SUPFAM" id="SSF53659">
    <property type="entry name" value="Isocitrate/Isopropylmalate dehydrogenase-like"/>
    <property type="match status" value="1"/>
</dbReference>
<dbReference type="PANTHER" id="PTHR43356">
    <property type="entry name" value="PHOSPHATE ACETYLTRANSFERASE"/>
    <property type="match status" value="1"/>
</dbReference>
<reference evidence="11" key="1">
    <citation type="submission" date="2010-11" db="EMBL/GenBank/DDBJ databases">
        <title>The complete genome of Mahella australiensis DSM 15567.</title>
        <authorList>
            <consortium name="US DOE Joint Genome Institute (JGI-PGF)"/>
            <person name="Lucas S."/>
            <person name="Copeland A."/>
            <person name="Lapidus A."/>
            <person name="Bruce D."/>
            <person name="Goodwin L."/>
            <person name="Pitluck S."/>
            <person name="Kyrpides N."/>
            <person name="Mavromatis K."/>
            <person name="Pagani I."/>
            <person name="Ivanova N."/>
            <person name="Teshima H."/>
            <person name="Brettin T."/>
            <person name="Detter J.C."/>
            <person name="Han C."/>
            <person name="Tapia R."/>
            <person name="Land M."/>
            <person name="Hauser L."/>
            <person name="Markowitz V."/>
            <person name="Cheng J.-F."/>
            <person name="Hugenholtz P."/>
            <person name="Woyke T."/>
            <person name="Wu D."/>
            <person name="Spring S."/>
            <person name="Pukall R."/>
            <person name="Steenblock K."/>
            <person name="Schneider S."/>
            <person name="Klenk H.-P."/>
            <person name="Eisen J.A."/>
        </authorList>
    </citation>
    <scope>NUCLEOTIDE SEQUENCE [LARGE SCALE GENOMIC DNA]</scope>
    <source>
        <strain evidence="11">DSM 15567 / CIP 107919 / 50-1 BON</strain>
    </source>
</reference>
<dbReference type="NCBIfam" id="TIGR00651">
    <property type="entry name" value="pta"/>
    <property type="match status" value="1"/>
</dbReference>
<dbReference type="InterPro" id="IPR012147">
    <property type="entry name" value="P_Ac_Bu_trans"/>
</dbReference>
<dbReference type="InterPro" id="IPR050500">
    <property type="entry name" value="Phos_Acetyltrans/Butyryltrans"/>
</dbReference>
<dbReference type="PANTHER" id="PTHR43356:SF3">
    <property type="entry name" value="PHOSPHATE ACETYLTRANSFERASE"/>
    <property type="match status" value="1"/>
</dbReference>
<dbReference type="InterPro" id="IPR042113">
    <property type="entry name" value="P_AcTrfase_dom1"/>
</dbReference>
<dbReference type="Pfam" id="PF01515">
    <property type="entry name" value="PTA_PTB"/>
    <property type="match status" value="1"/>
</dbReference>
<dbReference type="AlphaFoldDB" id="F4A047"/>